<sequence length="140" mass="15184">MANEYLEGMFGNRFDTKDAIDTAIFDQAAKMGSLDRTRYAPMTASTWMQGLMYGQSLGGLMGGVHPMMAKQSLLDEIKKRHPDPTTPAQMKALAADLSANGFGDLAMEVTKVGMELDKIEISRGKATATQLKPTAAAMKY</sequence>
<evidence type="ECO:0000313" key="1">
    <source>
        <dbReference type="EMBL" id="SVD98895.1"/>
    </source>
</evidence>
<feature type="non-terminal residue" evidence="1">
    <location>
        <position position="140"/>
    </location>
</feature>
<name>A0A382ZV35_9ZZZZ</name>
<gene>
    <name evidence="1" type="ORF">METZ01_LOCUS451749</name>
</gene>
<organism evidence="1">
    <name type="scientific">marine metagenome</name>
    <dbReference type="NCBI Taxonomy" id="408172"/>
    <lineage>
        <taxon>unclassified sequences</taxon>
        <taxon>metagenomes</taxon>
        <taxon>ecological metagenomes</taxon>
    </lineage>
</organism>
<dbReference type="EMBL" id="UINC01186605">
    <property type="protein sequence ID" value="SVD98895.1"/>
    <property type="molecule type" value="Genomic_DNA"/>
</dbReference>
<proteinExistence type="predicted"/>
<accession>A0A382ZV35</accession>
<reference evidence="1" key="1">
    <citation type="submission" date="2018-05" db="EMBL/GenBank/DDBJ databases">
        <authorList>
            <person name="Lanie J.A."/>
            <person name="Ng W.-L."/>
            <person name="Kazmierczak K.M."/>
            <person name="Andrzejewski T.M."/>
            <person name="Davidsen T.M."/>
            <person name="Wayne K.J."/>
            <person name="Tettelin H."/>
            <person name="Glass J.I."/>
            <person name="Rusch D."/>
            <person name="Podicherti R."/>
            <person name="Tsui H.-C.T."/>
            <person name="Winkler M.E."/>
        </authorList>
    </citation>
    <scope>NUCLEOTIDE SEQUENCE</scope>
</reference>
<protein>
    <submittedName>
        <fullName evidence="1">Uncharacterized protein</fullName>
    </submittedName>
</protein>
<dbReference type="AlphaFoldDB" id="A0A382ZV35"/>